<feature type="compositionally biased region" description="Basic and acidic residues" evidence="1">
    <location>
        <begin position="93"/>
        <end position="103"/>
    </location>
</feature>
<feature type="region of interest" description="Disordered" evidence="1">
    <location>
        <begin position="74"/>
        <end position="103"/>
    </location>
</feature>
<dbReference type="Proteomes" id="UP000004754">
    <property type="component" value="Unassembled WGS sequence"/>
</dbReference>
<dbReference type="STRING" id="887929.HMP0721_2439"/>
<evidence type="ECO:0000313" key="2">
    <source>
        <dbReference type="EMBL" id="EFV00622.1"/>
    </source>
</evidence>
<reference evidence="2 3" key="1">
    <citation type="submission" date="2010-12" db="EMBL/GenBank/DDBJ databases">
        <authorList>
            <person name="Muzny D."/>
            <person name="Qin X."/>
            <person name="Deng J."/>
            <person name="Jiang H."/>
            <person name="Liu Y."/>
            <person name="Qu J."/>
            <person name="Song X.-Z."/>
            <person name="Zhang L."/>
            <person name="Thornton R."/>
            <person name="Coyle M."/>
            <person name="Francisco L."/>
            <person name="Jackson L."/>
            <person name="Javaid M."/>
            <person name="Korchina V."/>
            <person name="Kovar C."/>
            <person name="Mata R."/>
            <person name="Mathew T."/>
            <person name="Ngo R."/>
            <person name="Nguyen L."/>
            <person name="Nguyen N."/>
            <person name="Okwuonu G."/>
            <person name="Ongeri F."/>
            <person name="Pham C."/>
            <person name="Simmons D."/>
            <person name="Wilczek-Boney K."/>
            <person name="Hale W."/>
            <person name="Jakkamsetti A."/>
            <person name="Pham P."/>
            <person name="Ruth R."/>
            <person name="San Lucas F."/>
            <person name="Warren J."/>
            <person name="Zhang J."/>
            <person name="Zhao Z."/>
            <person name="Zhou C."/>
            <person name="Zhu D."/>
            <person name="Lee S."/>
            <person name="Bess C."/>
            <person name="Blankenburg K."/>
            <person name="Forbes L."/>
            <person name="Fu Q."/>
            <person name="Gubbala S."/>
            <person name="Hirani K."/>
            <person name="Jayaseelan J.C."/>
            <person name="Lara F."/>
            <person name="Munidasa M."/>
            <person name="Palculict T."/>
            <person name="Patil S."/>
            <person name="Pu L.-L."/>
            <person name="Saada N."/>
            <person name="Tang L."/>
            <person name="Weissenberger G."/>
            <person name="Zhu Y."/>
            <person name="Hemphill L."/>
            <person name="Shang Y."/>
            <person name="Youmans B."/>
            <person name="Ayvaz T."/>
            <person name="Ross M."/>
            <person name="Santibanez J."/>
            <person name="Aqrawi P."/>
            <person name="Gross S."/>
            <person name="Joshi V."/>
            <person name="Fowler G."/>
            <person name="Nazareth L."/>
            <person name="Reid J."/>
            <person name="Worley K."/>
            <person name="Petrosino J."/>
            <person name="Highlander S."/>
            <person name="Gibbs R."/>
        </authorList>
    </citation>
    <scope>NUCLEOTIDE SEQUENCE [LARGE SCALE GENOMIC DNA]</scope>
    <source>
        <strain evidence="2 3">ATCC 23263</strain>
    </source>
</reference>
<dbReference type="RefSeq" id="WP_006599860.1">
    <property type="nucleotide sequence ID" value="NZ_GL622359.1"/>
</dbReference>
<organism evidence="2 3">
    <name type="scientific">Pseudoramibacter alactolyticus ATCC 23263</name>
    <dbReference type="NCBI Taxonomy" id="887929"/>
    <lineage>
        <taxon>Bacteria</taxon>
        <taxon>Bacillati</taxon>
        <taxon>Bacillota</taxon>
        <taxon>Clostridia</taxon>
        <taxon>Eubacteriales</taxon>
        <taxon>Eubacteriaceae</taxon>
        <taxon>Pseudoramibacter</taxon>
    </lineage>
</organism>
<evidence type="ECO:0000256" key="1">
    <source>
        <dbReference type="SAM" id="MobiDB-lite"/>
    </source>
</evidence>
<protein>
    <submittedName>
        <fullName evidence="2">Uncharacterized protein</fullName>
    </submittedName>
</protein>
<dbReference type="AlphaFoldDB" id="E6MKA3"/>
<sequence>MPKKRNAAKQTPVYYQKYNEQTKRWEDVPAIIGQDGITEDIYFVLEGHGEALTDRYEEEKKDVLFETKKAEYEKYGDPHQPSPMEQLGTNDTNPEHILFDEPEPKNPRAALVRKLLQKLTTAQIDLFYDIFGEMKQIEQIRSEEEAAGHKVTEAAIRGRRDRMLARMKKLIEAEEAKSSKK</sequence>
<dbReference type="EMBL" id="AEQN01000033">
    <property type="protein sequence ID" value="EFV00622.1"/>
    <property type="molecule type" value="Genomic_DNA"/>
</dbReference>
<keyword evidence="3" id="KW-1185">Reference proteome</keyword>
<name>E6MKA3_9FIRM</name>
<dbReference type="OrthoDB" id="2086003at2"/>
<accession>E6MKA3</accession>
<gene>
    <name evidence="2" type="ORF">HMP0721_2439</name>
</gene>
<comment type="caution">
    <text evidence="2">The sequence shown here is derived from an EMBL/GenBank/DDBJ whole genome shotgun (WGS) entry which is preliminary data.</text>
</comment>
<proteinExistence type="predicted"/>
<dbReference type="HOGENOM" id="CLU_1487822_0_0_9"/>
<evidence type="ECO:0000313" key="3">
    <source>
        <dbReference type="Proteomes" id="UP000004754"/>
    </source>
</evidence>
<dbReference type="eggNOG" id="COG1595">
    <property type="taxonomic scope" value="Bacteria"/>
</dbReference>